<keyword evidence="2" id="KW-0479">Metal-binding</keyword>
<sequence>MITLCHQNEIEEGRAKGFEVTGKYLFAVKKDGRVYVYYNYCPHLGTPLEWLEDQFMDPDGNFIQCATHGALFVVEDGQCISGPCRGKSLKTIPHESGNGFIMVNENDVALLGRI</sequence>
<keyword evidence="3" id="KW-0408">Iron</keyword>
<evidence type="ECO:0000256" key="4">
    <source>
        <dbReference type="ARBA" id="ARBA00023014"/>
    </source>
</evidence>
<dbReference type="PROSITE" id="PS51296">
    <property type="entry name" value="RIESKE"/>
    <property type="match status" value="1"/>
</dbReference>
<evidence type="ECO:0000259" key="5">
    <source>
        <dbReference type="PROSITE" id="PS51296"/>
    </source>
</evidence>
<keyword evidence="1" id="KW-0001">2Fe-2S</keyword>
<accession>A0A0F9VZ61</accession>
<dbReference type="GO" id="GO:0046872">
    <property type="term" value="F:metal ion binding"/>
    <property type="evidence" value="ECO:0007669"/>
    <property type="project" value="UniProtKB-KW"/>
</dbReference>
<organism evidence="6">
    <name type="scientific">marine sediment metagenome</name>
    <dbReference type="NCBI Taxonomy" id="412755"/>
    <lineage>
        <taxon>unclassified sequences</taxon>
        <taxon>metagenomes</taxon>
        <taxon>ecological metagenomes</taxon>
    </lineage>
</organism>
<keyword evidence="4" id="KW-0411">Iron-sulfur</keyword>
<reference evidence="6" key="1">
    <citation type="journal article" date="2015" name="Nature">
        <title>Complex archaea that bridge the gap between prokaryotes and eukaryotes.</title>
        <authorList>
            <person name="Spang A."/>
            <person name="Saw J.H."/>
            <person name="Jorgensen S.L."/>
            <person name="Zaremba-Niedzwiedzka K."/>
            <person name="Martijn J."/>
            <person name="Lind A.E."/>
            <person name="van Eijk R."/>
            <person name="Schleper C."/>
            <person name="Guy L."/>
            <person name="Ettema T.J."/>
        </authorList>
    </citation>
    <scope>NUCLEOTIDE SEQUENCE</scope>
</reference>
<dbReference type="Gene3D" id="2.102.10.10">
    <property type="entry name" value="Rieske [2Fe-2S] iron-sulphur domain"/>
    <property type="match status" value="1"/>
</dbReference>
<dbReference type="EMBL" id="LAZR01000019">
    <property type="protein sequence ID" value="KKO05338.1"/>
    <property type="molecule type" value="Genomic_DNA"/>
</dbReference>
<dbReference type="CDD" id="cd03467">
    <property type="entry name" value="Rieske"/>
    <property type="match status" value="1"/>
</dbReference>
<name>A0A0F9VZ61_9ZZZZ</name>
<feature type="domain" description="Rieske" evidence="5">
    <location>
        <begin position="2"/>
        <end position="103"/>
    </location>
</feature>
<comment type="caution">
    <text evidence="6">The sequence shown here is derived from an EMBL/GenBank/DDBJ whole genome shotgun (WGS) entry which is preliminary data.</text>
</comment>
<dbReference type="PANTHER" id="PTHR40261">
    <property type="match status" value="1"/>
</dbReference>
<evidence type="ECO:0000313" key="6">
    <source>
        <dbReference type="EMBL" id="KKO05338.1"/>
    </source>
</evidence>
<evidence type="ECO:0000256" key="2">
    <source>
        <dbReference type="ARBA" id="ARBA00022723"/>
    </source>
</evidence>
<proteinExistence type="predicted"/>
<dbReference type="Pfam" id="PF00355">
    <property type="entry name" value="Rieske"/>
    <property type="match status" value="1"/>
</dbReference>
<gene>
    <name evidence="6" type="ORF">LCGC14_0076090</name>
</gene>
<evidence type="ECO:0000256" key="3">
    <source>
        <dbReference type="ARBA" id="ARBA00023004"/>
    </source>
</evidence>
<dbReference type="InterPro" id="IPR017941">
    <property type="entry name" value="Rieske_2Fe-2S"/>
</dbReference>
<dbReference type="GO" id="GO:0051537">
    <property type="term" value="F:2 iron, 2 sulfur cluster binding"/>
    <property type="evidence" value="ECO:0007669"/>
    <property type="project" value="UniProtKB-KW"/>
</dbReference>
<dbReference type="AlphaFoldDB" id="A0A0F9VZ61"/>
<dbReference type="SUPFAM" id="SSF50022">
    <property type="entry name" value="ISP domain"/>
    <property type="match status" value="1"/>
</dbReference>
<protein>
    <recommendedName>
        <fullName evidence="5">Rieske domain-containing protein</fullName>
    </recommendedName>
</protein>
<evidence type="ECO:0000256" key="1">
    <source>
        <dbReference type="ARBA" id="ARBA00022714"/>
    </source>
</evidence>
<dbReference type="PANTHER" id="PTHR40261:SF1">
    <property type="entry name" value="RIESKE DOMAIN-CONTAINING PROTEIN"/>
    <property type="match status" value="1"/>
</dbReference>
<dbReference type="InterPro" id="IPR036922">
    <property type="entry name" value="Rieske_2Fe-2S_sf"/>
</dbReference>